<name>A0A4S8K902_MUSBA</name>
<protein>
    <submittedName>
        <fullName evidence="2">Uncharacterized protein</fullName>
    </submittedName>
</protein>
<reference evidence="2 3" key="1">
    <citation type="journal article" date="2019" name="Nat. Plants">
        <title>Genome sequencing of Musa balbisiana reveals subgenome evolution and function divergence in polyploid bananas.</title>
        <authorList>
            <person name="Yao X."/>
        </authorList>
    </citation>
    <scope>NUCLEOTIDE SEQUENCE [LARGE SCALE GENOMIC DNA]</scope>
    <source>
        <strain evidence="3">cv. DH-PKW</strain>
        <tissue evidence="2">Leaves</tissue>
    </source>
</reference>
<feature type="compositionally biased region" description="Basic and acidic residues" evidence="1">
    <location>
        <begin position="67"/>
        <end position="82"/>
    </location>
</feature>
<proteinExistence type="predicted"/>
<feature type="region of interest" description="Disordered" evidence="1">
    <location>
        <begin position="67"/>
        <end position="87"/>
    </location>
</feature>
<evidence type="ECO:0000313" key="2">
    <source>
        <dbReference type="EMBL" id="THU71484.1"/>
    </source>
</evidence>
<feature type="compositionally biased region" description="Basic and acidic residues" evidence="1">
    <location>
        <begin position="1"/>
        <end position="17"/>
    </location>
</feature>
<gene>
    <name evidence="2" type="ORF">C4D60_Mb04t01920</name>
</gene>
<dbReference type="EMBL" id="PYDT01000001">
    <property type="protein sequence ID" value="THU71484.1"/>
    <property type="molecule type" value="Genomic_DNA"/>
</dbReference>
<comment type="caution">
    <text evidence="2">The sequence shown here is derived from an EMBL/GenBank/DDBJ whole genome shotgun (WGS) entry which is preliminary data.</text>
</comment>
<sequence length="732" mass="82076">MEFPSFHDRSKKERKELQVWSPQAPERKGDAFFERKGSSVNLAINNIRQVFCPIHIYHHHCDHREAEAKKKKATESKTKEAETLGSSQKRCHTLLENPSQTTICRFKKQIHKKSLPHLVPNVAAPFKGKNHSVVEASKPSTCTLLEFESNYFSGTILILPKAQTSGEDAVEFQMHMEPLKPELSKRCSMDGGGQRMKALQSVEMVGKRKIAWQDQVAWISGEKDVVDELPELEHVVGLQGDGHGEAAVRCGAGQHEGQALVGDAAGPHEHRPPPPEVGIVDGQAHPAGKPDVGAPERVRAPHQRRQVRLHLQVVQRRSHVCIVHPRQRLLDRPRRRGRPTPLRRHLPGCRHRRSREYHVPEVALGGWRHQPLPTVGRDVHLGRLVGREVTGHARAPPHMGGEEGVPPGGDFALRRFSWARVSLKMLTATDPSLAGLTEGGEVGGVEGAVFNGGAGWYSTWGKDGVGGSRARRRVRSMKGCTRTPTPRAMSDQELMKWRPEKPSATWCCIPTPSDTPPHLKYVTCIRNTLLHHTVPLTALVDMKHSKENHDVGKDQKRERGDVVGVVHLGDQLLQLHGGREVAEVVHRRVGVGLHEEHPLAIAVDLDPAVLVPGQPPGHRVEGHQRPGQRLPHHRRVEEARRPVRPVEVHARRVEPRHHQIQVRVPQTPPLRRLRRPHHRRPPHVDHHHRSPAVLKLPTAASNTVVDRNEISEPFDSYRQKRMVSPLVKSLNF</sequence>
<dbReference type="Proteomes" id="UP000317650">
    <property type="component" value="Chromosome 4"/>
</dbReference>
<accession>A0A4S8K902</accession>
<organism evidence="2 3">
    <name type="scientific">Musa balbisiana</name>
    <name type="common">Banana</name>
    <dbReference type="NCBI Taxonomy" id="52838"/>
    <lineage>
        <taxon>Eukaryota</taxon>
        <taxon>Viridiplantae</taxon>
        <taxon>Streptophyta</taxon>
        <taxon>Embryophyta</taxon>
        <taxon>Tracheophyta</taxon>
        <taxon>Spermatophyta</taxon>
        <taxon>Magnoliopsida</taxon>
        <taxon>Liliopsida</taxon>
        <taxon>Zingiberales</taxon>
        <taxon>Musaceae</taxon>
        <taxon>Musa</taxon>
    </lineage>
</organism>
<keyword evidence="3" id="KW-1185">Reference proteome</keyword>
<feature type="region of interest" description="Disordered" evidence="1">
    <location>
        <begin position="1"/>
        <end position="23"/>
    </location>
</feature>
<evidence type="ECO:0000313" key="3">
    <source>
        <dbReference type="Proteomes" id="UP000317650"/>
    </source>
</evidence>
<feature type="region of interest" description="Disordered" evidence="1">
    <location>
        <begin position="262"/>
        <end position="304"/>
    </location>
</feature>
<dbReference type="AlphaFoldDB" id="A0A4S8K902"/>
<evidence type="ECO:0000256" key="1">
    <source>
        <dbReference type="SAM" id="MobiDB-lite"/>
    </source>
</evidence>